<keyword evidence="2" id="KW-0813">Transport</keyword>
<evidence type="ECO:0000256" key="5">
    <source>
        <dbReference type="ARBA" id="ARBA00023136"/>
    </source>
</evidence>
<dbReference type="PANTHER" id="PTHR43791">
    <property type="entry name" value="PERMEASE-RELATED"/>
    <property type="match status" value="1"/>
</dbReference>
<feature type="transmembrane region" description="Helical" evidence="6">
    <location>
        <begin position="132"/>
        <end position="151"/>
    </location>
</feature>
<feature type="transmembrane region" description="Helical" evidence="6">
    <location>
        <begin position="190"/>
        <end position="212"/>
    </location>
</feature>
<feature type="transmembrane region" description="Helical" evidence="6">
    <location>
        <begin position="289"/>
        <end position="310"/>
    </location>
</feature>
<feature type="transmembrane region" description="Helical" evidence="6">
    <location>
        <begin position="62"/>
        <end position="80"/>
    </location>
</feature>
<feature type="transmembrane region" description="Helical" evidence="6">
    <location>
        <begin position="224"/>
        <end position="244"/>
    </location>
</feature>
<reference evidence="8 9" key="1">
    <citation type="submission" date="2016-10" db="EMBL/GenBank/DDBJ databases">
        <authorList>
            <person name="de Groot N.N."/>
        </authorList>
    </citation>
    <scope>NUCLEOTIDE SEQUENCE [LARGE SCALE GENOMIC DNA]</scope>
    <source>
        <strain evidence="8 9">CGMCC 4.1859</strain>
    </source>
</reference>
<dbReference type="PROSITE" id="PS50850">
    <property type="entry name" value="MFS"/>
    <property type="match status" value="1"/>
</dbReference>
<dbReference type="GO" id="GO:0022857">
    <property type="term" value="F:transmembrane transporter activity"/>
    <property type="evidence" value="ECO:0007669"/>
    <property type="project" value="InterPro"/>
</dbReference>
<evidence type="ECO:0000313" key="9">
    <source>
        <dbReference type="Proteomes" id="UP000198614"/>
    </source>
</evidence>
<dbReference type="GO" id="GO:0005886">
    <property type="term" value="C:plasma membrane"/>
    <property type="evidence" value="ECO:0007669"/>
    <property type="project" value="UniProtKB-SubCell"/>
</dbReference>
<keyword evidence="4 6" id="KW-1133">Transmembrane helix</keyword>
<evidence type="ECO:0000259" key="7">
    <source>
        <dbReference type="PROSITE" id="PS50850"/>
    </source>
</evidence>
<protein>
    <submittedName>
        <fullName evidence="8">Sugar phosphate permease</fullName>
    </submittedName>
</protein>
<organism evidence="8 9">
    <name type="scientific">Streptomyces griseoaurantiacus</name>
    <dbReference type="NCBI Taxonomy" id="68213"/>
    <lineage>
        <taxon>Bacteria</taxon>
        <taxon>Bacillati</taxon>
        <taxon>Actinomycetota</taxon>
        <taxon>Actinomycetes</taxon>
        <taxon>Kitasatosporales</taxon>
        <taxon>Streptomycetaceae</taxon>
        <taxon>Streptomyces</taxon>
        <taxon>Streptomyces aurantiacus group</taxon>
    </lineage>
</organism>
<evidence type="ECO:0000256" key="4">
    <source>
        <dbReference type="ARBA" id="ARBA00022989"/>
    </source>
</evidence>
<feature type="transmembrane region" description="Helical" evidence="6">
    <location>
        <begin position="355"/>
        <end position="374"/>
    </location>
</feature>
<dbReference type="PANTHER" id="PTHR43791:SF36">
    <property type="entry name" value="TRANSPORTER, PUTATIVE (AFU_ORTHOLOGUE AFUA_6G08340)-RELATED"/>
    <property type="match status" value="1"/>
</dbReference>
<name>A0A1G7SP19_9ACTN</name>
<evidence type="ECO:0000256" key="1">
    <source>
        <dbReference type="ARBA" id="ARBA00004651"/>
    </source>
</evidence>
<keyword evidence="5 6" id="KW-0472">Membrane</keyword>
<dbReference type="SUPFAM" id="SSF103473">
    <property type="entry name" value="MFS general substrate transporter"/>
    <property type="match status" value="1"/>
</dbReference>
<dbReference type="OrthoDB" id="9773957at2"/>
<evidence type="ECO:0000256" key="2">
    <source>
        <dbReference type="ARBA" id="ARBA00022448"/>
    </source>
</evidence>
<dbReference type="CDD" id="cd17319">
    <property type="entry name" value="MFS_ExuT_GudP_like"/>
    <property type="match status" value="1"/>
</dbReference>
<comment type="subcellular location">
    <subcellularLocation>
        <location evidence="1">Cell membrane</location>
        <topology evidence="1">Multi-pass membrane protein</topology>
    </subcellularLocation>
</comment>
<feature type="transmembrane region" description="Helical" evidence="6">
    <location>
        <begin position="322"/>
        <end position="343"/>
    </location>
</feature>
<feature type="transmembrane region" description="Helical" evidence="6">
    <location>
        <begin position="157"/>
        <end position="178"/>
    </location>
</feature>
<feature type="transmembrane region" description="Helical" evidence="6">
    <location>
        <begin position="380"/>
        <end position="399"/>
    </location>
</feature>
<dbReference type="AlphaFoldDB" id="A0A1G7SP19"/>
<feature type="transmembrane region" description="Helical" evidence="6">
    <location>
        <begin position="446"/>
        <end position="464"/>
    </location>
</feature>
<proteinExistence type="predicted"/>
<dbReference type="InterPro" id="IPR020846">
    <property type="entry name" value="MFS_dom"/>
</dbReference>
<dbReference type="InterPro" id="IPR011701">
    <property type="entry name" value="MFS"/>
</dbReference>
<dbReference type="Pfam" id="PF07690">
    <property type="entry name" value="MFS_1"/>
    <property type="match status" value="1"/>
</dbReference>
<evidence type="ECO:0000256" key="6">
    <source>
        <dbReference type="SAM" id="Phobius"/>
    </source>
</evidence>
<feature type="domain" description="Major facilitator superfamily (MFS) profile" evidence="7">
    <location>
        <begin position="66"/>
        <end position="470"/>
    </location>
</feature>
<gene>
    <name evidence="8" type="ORF">SAMN05216260_11655</name>
</gene>
<dbReference type="FunFam" id="1.20.1250.20:FF:000018">
    <property type="entry name" value="MFS transporter permease"/>
    <property type="match status" value="1"/>
</dbReference>
<evidence type="ECO:0000256" key="3">
    <source>
        <dbReference type="ARBA" id="ARBA00022692"/>
    </source>
</evidence>
<dbReference type="EMBL" id="FNAX01000016">
    <property type="protein sequence ID" value="SDG24179.1"/>
    <property type="molecule type" value="Genomic_DNA"/>
</dbReference>
<feature type="transmembrane region" description="Helical" evidence="6">
    <location>
        <begin position="100"/>
        <end position="120"/>
    </location>
</feature>
<sequence length="484" mass="52065">MLAGRTGFGTTLNGIAAHAAPIFNAVFIRAQAHSHIPEASMRALSPLAVEHDARRDALYAKAARRIIPLLVVCYTFAYLDRVNIGFAKLQMQQDIGISEHVYGVAAGIFFLGYVIFEVPSNLWLARVGTRKTIVRIMILWGVTSAAMVFVHDATSFYALRFLLGVFEAGFAPGIIYYLTLWFPPARMAAVMSYVMLPGPIGSMVGGPLSSWIMSTLDGAAGLAGWQWVFMIEGLPCVLLGVVVWRTLVDRPSDAGWLTAEEKDIITVDIGKRRPGGKHRLGAALTTPRTYSLALSYFCLISGIYAVSFWLPTILTENGVHGLSRVGALSAVPYLFAIVFMLIVGRRSDRTGERRLHSAIPAGIAVFALACAAVTASHFVVSFLSINVAIVCLWVAYTVFWSIPPSFLKGTAAAGGIAFINSIGLLGGFFSPMIMGFVKERTGSTEWGLLTMSALVAAGTVLLLATKPTPTRVETDTEHAVPAGT</sequence>
<dbReference type="InterPro" id="IPR036259">
    <property type="entry name" value="MFS_trans_sf"/>
</dbReference>
<evidence type="ECO:0000313" key="8">
    <source>
        <dbReference type="EMBL" id="SDG24179.1"/>
    </source>
</evidence>
<feature type="transmembrane region" description="Helical" evidence="6">
    <location>
        <begin position="411"/>
        <end position="434"/>
    </location>
</feature>
<dbReference type="Gene3D" id="1.20.1250.20">
    <property type="entry name" value="MFS general substrate transporter like domains"/>
    <property type="match status" value="2"/>
</dbReference>
<keyword evidence="3 6" id="KW-0812">Transmembrane</keyword>
<accession>A0A1G7SP19</accession>
<dbReference type="Proteomes" id="UP000198614">
    <property type="component" value="Unassembled WGS sequence"/>
</dbReference>